<sequence length="42" mass="4816">MTTKAAMFFESPKPFENVQLDLDGYQDPRDGKNIRGVITRDN</sequence>
<organism evidence="1 2">
    <name type="scientific">Mycobacterium lentiflavum</name>
    <dbReference type="NCBI Taxonomy" id="141349"/>
    <lineage>
        <taxon>Bacteria</taxon>
        <taxon>Bacillati</taxon>
        <taxon>Actinomycetota</taxon>
        <taxon>Actinomycetes</taxon>
        <taxon>Mycobacteriales</taxon>
        <taxon>Mycobacteriaceae</taxon>
        <taxon>Mycobacterium</taxon>
        <taxon>Mycobacterium simiae complex</taxon>
    </lineage>
</organism>
<dbReference type="Proteomes" id="UP001055171">
    <property type="component" value="Chromosome"/>
</dbReference>
<dbReference type="RefSeq" id="WP_259608720.1">
    <property type="nucleotide sequence ID" value="NZ_CP092423.2"/>
</dbReference>
<dbReference type="EMBL" id="CP092423">
    <property type="protein sequence ID" value="UVI52118.1"/>
    <property type="molecule type" value="Genomic_DNA"/>
</dbReference>
<protein>
    <submittedName>
        <fullName evidence="1">Uncharacterized protein</fullName>
    </submittedName>
</protein>
<keyword evidence="2" id="KW-1185">Reference proteome</keyword>
<name>A0ABY5T6D7_MYCLN</name>
<reference evidence="1" key="1">
    <citation type="submission" date="2022-08" db="EMBL/GenBank/DDBJ databases">
        <title>Complete genome sequence of 14 non-tuberculosis mycobacteria type-strains.</title>
        <authorList>
            <person name="Igarashi Y."/>
            <person name="Osugi A."/>
            <person name="Mitarai S."/>
        </authorList>
    </citation>
    <scope>NUCLEOTIDE SEQUENCE</scope>
    <source>
        <strain evidence="1">ATCC 51985</strain>
    </source>
</reference>
<gene>
    <name evidence="1" type="ORF">MJO58_28720</name>
</gene>
<proteinExistence type="predicted"/>
<accession>A0ABY5T6D7</accession>
<evidence type="ECO:0000313" key="2">
    <source>
        <dbReference type="Proteomes" id="UP001055171"/>
    </source>
</evidence>
<evidence type="ECO:0000313" key="1">
    <source>
        <dbReference type="EMBL" id="UVI52118.1"/>
    </source>
</evidence>